<evidence type="ECO:0000313" key="1">
    <source>
        <dbReference type="EMBL" id="RDF03947.1"/>
    </source>
</evidence>
<dbReference type="EMBL" id="QEQD01000006">
    <property type="protein sequence ID" value="RDF03947.1"/>
    <property type="molecule type" value="Genomic_DNA"/>
</dbReference>
<reference evidence="1 2" key="1">
    <citation type="submission" date="2018-05" db="EMBL/GenBank/DDBJ databases">
        <title>Draft Genome Sequences for a Diverse set of 7 Haemophilus Species.</title>
        <authorList>
            <person name="Nichols M."/>
            <person name="Topaz N."/>
            <person name="Wang X."/>
            <person name="Wang X."/>
            <person name="Boxrud D."/>
        </authorList>
    </citation>
    <scope>NUCLEOTIDE SEQUENCE [LARGE SCALE GENOMIC DNA]</scope>
    <source>
        <strain evidence="1 2">C2010039593</strain>
    </source>
</reference>
<name>A0A369ZCG6_HAEPH</name>
<comment type="caution">
    <text evidence="1">The sequence shown here is derived from an EMBL/GenBank/DDBJ whole genome shotgun (WGS) entry which is preliminary data.</text>
</comment>
<dbReference type="Proteomes" id="UP000253999">
    <property type="component" value="Unassembled WGS sequence"/>
</dbReference>
<evidence type="ECO:0000313" key="2">
    <source>
        <dbReference type="Proteomes" id="UP000253999"/>
    </source>
</evidence>
<dbReference type="AlphaFoldDB" id="A0A369ZCG6"/>
<gene>
    <name evidence="1" type="ORF">DPV98_06910</name>
</gene>
<protein>
    <submittedName>
        <fullName evidence="1">Uncharacterized protein</fullName>
    </submittedName>
</protein>
<organism evidence="1 2">
    <name type="scientific">Haemophilus parahaemolyticus</name>
    <dbReference type="NCBI Taxonomy" id="735"/>
    <lineage>
        <taxon>Bacteria</taxon>
        <taxon>Pseudomonadati</taxon>
        <taxon>Pseudomonadota</taxon>
        <taxon>Gammaproteobacteria</taxon>
        <taxon>Pasteurellales</taxon>
        <taxon>Pasteurellaceae</taxon>
        <taxon>Haemophilus</taxon>
    </lineage>
</organism>
<accession>A0A369ZCG6</accession>
<dbReference type="RefSeq" id="WP_111313177.1">
    <property type="nucleotide sequence ID" value="NZ_CAUQRN010000006.1"/>
</dbReference>
<sequence>MENVNLEMIRGDDDGWTFEVLEESPTLELTQCRFDLHIKPDKGSIIKLSSETGEITTEGNLIHVVIAHGKTENVTWEQAQWDLQCIDPHQKVTTLVGGDFLLIPDITRSE</sequence>
<proteinExistence type="predicted"/>